<evidence type="ECO:0000313" key="1">
    <source>
        <dbReference type="EMBL" id="CAB4599271.1"/>
    </source>
</evidence>
<reference evidence="1" key="1">
    <citation type="submission" date="2020-05" db="EMBL/GenBank/DDBJ databases">
        <authorList>
            <person name="Chiriac C."/>
            <person name="Salcher M."/>
            <person name="Ghai R."/>
            <person name="Kavagutti S V."/>
        </authorList>
    </citation>
    <scope>NUCLEOTIDE SEQUENCE</scope>
</reference>
<accession>A0A6J6GDF5</accession>
<name>A0A6J6GDF5_9ZZZZ</name>
<gene>
    <name evidence="1" type="ORF">UFOPK1791_01016</name>
</gene>
<proteinExistence type="predicted"/>
<dbReference type="AlphaFoldDB" id="A0A6J6GDF5"/>
<protein>
    <submittedName>
        <fullName evidence="1">Unannotated protein</fullName>
    </submittedName>
</protein>
<organism evidence="1">
    <name type="scientific">freshwater metagenome</name>
    <dbReference type="NCBI Taxonomy" id="449393"/>
    <lineage>
        <taxon>unclassified sequences</taxon>
        <taxon>metagenomes</taxon>
        <taxon>ecological metagenomes</taxon>
    </lineage>
</organism>
<sequence length="67" mass="7542">MIHVNKVVRAVSLLTESLPQVLDHALICELQLTHVRAHAPAFYITLELEFLGERHEARASGLIHAYV</sequence>
<dbReference type="EMBL" id="CAEZUF010000125">
    <property type="protein sequence ID" value="CAB4599271.1"/>
    <property type="molecule type" value="Genomic_DNA"/>
</dbReference>